<dbReference type="Proteomes" id="UP000183832">
    <property type="component" value="Unassembled WGS sequence"/>
</dbReference>
<reference evidence="1 2" key="1">
    <citation type="submission" date="2015-04" db="EMBL/GenBank/DDBJ databases">
        <authorList>
            <person name="Syromyatnikov M.Y."/>
            <person name="Popov V.N."/>
        </authorList>
    </citation>
    <scope>NUCLEOTIDE SEQUENCE [LARGE SCALE GENOMIC DNA]</scope>
</reference>
<name>A0A1J1HQF9_9DIPT</name>
<evidence type="ECO:0000313" key="1">
    <source>
        <dbReference type="EMBL" id="CRK89620.1"/>
    </source>
</evidence>
<protein>
    <submittedName>
        <fullName evidence="1">CLUMA_CG003325, isoform A</fullName>
    </submittedName>
</protein>
<evidence type="ECO:0000313" key="2">
    <source>
        <dbReference type="Proteomes" id="UP000183832"/>
    </source>
</evidence>
<accession>A0A1J1HQF9</accession>
<dbReference type="AlphaFoldDB" id="A0A1J1HQF9"/>
<gene>
    <name evidence="1" type="ORF">CLUMA_CG003325</name>
</gene>
<proteinExistence type="predicted"/>
<keyword evidence="2" id="KW-1185">Reference proteome</keyword>
<organism evidence="1 2">
    <name type="scientific">Clunio marinus</name>
    <dbReference type="NCBI Taxonomy" id="568069"/>
    <lineage>
        <taxon>Eukaryota</taxon>
        <taxon>Metazoa</taxon>
        <taxon>Ecdysozoa</taxon>
        <taxon>Arthropoda</taxon>
        <taxon>Hexapoda</taxon>
        <taxon>Insecta</taxon>
        <taxon>Pterygota</taxon>
        <taxon>Neoptera</taxon>
        <taxon>Endopterygota</taxon>
        <taxon>Diptera</taxon>
        <taxon>Nematocera</taxon>
        <taxon>Chironomoidea</taxon>
        <taxon>Chironomidae</taxon>
        <taxon>Clunio</taxon>
    </lineage>
</organism>
<sequence>MQKFLQTESTEEAFTLSDVIFCLQVSIALKLHSSVNFLHLIVALTLNLDLNLQNQLYQCRLQVQAHVFAQHAQVLVMQSHIQEHMADCLELRFLRKINELRYVHFLVGKVY</sequence>
<dbReference type="EMBL" id="CVRI01000013">
    <property type="protein sequence ID" value="CRK89620.1"/>
    <property type="molecule type" value="Genomic_DNA"/>
</dbReference>